<keyword evidence="2" id="KW-0732">Signal</keyword>
<dbReference type="SUPFAM" id="SSF53474">
    <property type="entry name" value="alpha/beta-Hydrolases"/>
    <property type="match status" value="1"/>
</dbReference>
<dbReference type="PANTHER" id="PTHR43798">
    <property type="entry name" value="MONOACYLGLYCEROL LIPASE"/>
    <property type="match status" value="1"/>
</dbReference>
<dbReference type="EMBL" id="QEXV01000001">
    <property type="protein sequence ID" value="PWE18661.1"/>
    <property type="molecule type" value="Genomic_DNA"/>
</dbReference>
<dbReference type="Gene3D" id="3.40.50.1820">
    <property type="entry name" value="alpha/beta hydrolase"/>
    <property type="match status" value="1"/>
</dbReference>
<dbReference type="GO" id="GO:0016787">
    <property type="term" value="F:hydrolase activity"/>
    <property type="evidence" value="ECO:0007669"/>
    <property type="project" value="UniProtKB-KW"/>
</dbReference>
<dbReference type="InterPro" id="IPR029058">
    <property type="entry name" value="AB_hydrolase_fold"/>
</dbReference>
<accession>A0A2U2BXB7</accession>
<feature type="signal peptide" evidence="2">
    <location>
        <begin position="1"/>
        <end position="26"/>
    </location>
</feature>
<reference evidence="5" key="1">
    <citation type="submission" date="2018-05" db="EMBL/GenBank/DDBJ databases">
        <authorList>
            <person name="Liu B.-T."/>
        </authorList>
    </citation>
    <scope>NUCLEOTIDE SEQUENCE [LARGE SCALE GENOMIC DNA]</scope>
    <source>
        <strain evidence="5">WD6-1</strain>
    </source>
</reference>
<evidence type="ECO:0000313" key="5">
    <source>
        <dbReference type="Proteomes" id="UP000245168"/>
    </source>
</evidence>
<sequence length="314" mass="33653">MTLLIATLTAGAGLFLLAACATGAGAGRTLAERFPPEGRFIAVEGTRLHYRETGPADAEPVLVLHGASSNLNEPRVALEDALLEYRVIWLDRPGLGWSERPDGDWSPEREAALIAAFLDAVGIERAAVIGHSWGAAITLRLMMDHPDRTKGAVLIAPAVRAWVGEAAWYNRVTLWPVAGTVMTRAIAPTIGASRLADGAAEAFSPEPVPENYVERTRLPLILRASAWRANAADMANVNEHLAVQETRYAEIDQPVILIAGPKDTVVSTRRHAVPVAETLPRGELVLVEGAGHNLHHHHPGRVAEALAAVIARSE</sequence>
<dbReference type="InterPro" id="IPR000073">
    <property type="entry name" value="AB_hydrolase_1"/>
</dbReference>
<evidence type="ECO:0000313" key="4">
    <source>
        <dbReference type="EMBL" id="PWE18661.1"/>
    </source>
</evidence>
<dbReference type="PRINTS" id="PR00412">
    <property type="entry name" value="EPOXHYDRLASE"/>
</dbReference>
<evidence type="ECO:0000259" key="3">
    <source>
        <dbReference type="Pfam" id="PF00561"/>
    </source>
</evidence>
<keyword evidence="1 4" id="KW-0378">Hydrolase</keyword>
<evidence type="ECO:0000256" key="1">
    <source>
        <dbReference type="ARBA" id="ARBA00022801"/>
    </source>
</evidence>
<name>A0A2U2BXB7_9PROT</name>
<dbReference type="InterPro" id="IPR000639">
    <property type="entry name" value="Epox_hydrolase-like"/>
</dbReference>
<comment type="caution">
    <text evidence="4">The sequence shown here is derived from an EMBL/GenBank/DDBJ whole genome shotgun (WGS) entry which is preliminary data.</text>
</comment>
<dbReference type="InterPro" id="IPR050266">
    <property type="entry name" value="AB_hydrolase_sf"/>
</dbReference>
<feature type="domain" description="AB hydrolase-1" evidence="3">
    <location>
        <begin position="60"/>
        <end position="299"/>
    </location>
</feature>
<gene>
    <name evidence="4" type="ORF">DDZ18_03435</name>
</gene>
<dbReference type="PANTHER" id="PTHR43798:SF31">
    <property type="entry name" value="AB HYDROLASE SUPERFAMILY PROTEIN YCLE"/>
    <property type="match status" value="1"/>
</dbReference>
<dbReference type="PRINTS" id="PR00111">
    <property type="entry name" value="ABHYDROLASE"/>
</dbReference>
<dbReference type="OrthoDB" id="9815441at2"/>
<keyword evidence="5" id="KW-1185">Reference proteome</keyword>
<dbReference type="GO" id="GO:0016020">
    <property type="term" value="C:membrane"/>
    <property type="evidence" value="ECO:0007669"/>
    <property type="project" value="TreeGrafter"/>
</dbReference>
<feature type="chain" id="PRO_5015420743" evidence="2">
    <location>
        <begin position="27"/>
        <end position="314"/>
    </location>
</feature>
<evidence type="ECO:0000256" key="2">
    <source>
        <dbReference type="SAM" id="SignalP"/>
    </source>
</evidence>
<organism evidence="4 5">
    <name type="scientific">Marinicauda salina</name>
    <dbReference type="NCBI Taxonomy" id="2135793"/>
    <lineage>
        <taxon>Bacteria</taxon>
        <taxon>Pseudomonadati</taxon>
        <taxon>Pseudomonadota</taxon>
        <taxon>Alphaproteobacteria</taxon>
        <taxon>Maricaulales</taxon>
        <taxon>Maricaulaceae</taxon>
        <taxon>Marinicauda</taxon>
    </lineage>
</organism>
<dbReference type="Proteomes" id="UP000245168">
    <property type="component" value="Unassembled WGS sequence"/>
</dbReference>
<dbReference type="RefSeq" id="WP_109251935.1">
    <property type="nucleotide sequence ID" value="NZ_QEXV01000001.1"/>
</dbReference>
<dbReference type="Pfam" id="PF00561">
    <property type="entry name" value="Abhydrolase_1"/>
    <property type="match status" value="1"/>
</dbReference>
<proteinExistence type="predicted"/>
<protein>
    <submittedName>
        <fullName evidence="4">Alpha/beta hydrolase</fullName>
    </submittedName>
</protein>
<dbReference type="AlphaFoldDB" id="A0A2U2BXB7"/>